<dbReference type="GO" id="GO:0005886">
    <property type="term" value="C:plasma membrane"/>
    <property type="evidence" value="ECO:0007669"/>
    <property type="project" value="TreeGrafter"/>
</dbReference>
<dbReference type="InterPro" id="IPR003661">
    <property type="entry name" value="HisK_dim/P_dom"/>
</dbReference>
<comment type="caution">
    <text evidence="9">The sequence shown here is derived from an EMBL/GenBank/DDBJ whole genome shotgun (WGS) entry which is preliminary data.</text>
</comment>
<gene>
    <name evidence="9" type="ORF">V0288_02490</name>
</gene>
<dbReference type="SUPFAM" id="SSF55785">
    <property type="entry name" value="PYP-like sensor domain (PAS domain)"/>
    <property type="match status" value="1"/>
</dbReference>
<evidence type="ECO:0000313" key="10">
    <source>
        <dbReference type="Proteomes" id="UP001328733"/>
    </source>
</evidence>
<dbReference type="Pfam" id="PF02518">
    <property type="entry name" value="HATPase_c"/>
    <property type="match status" value="1"/>
</dbReference>
<dbReference type="SMART" id="SM00388">
    <property type="entry name" value="HisKA"/>
    <property type="match status" value="1"/>
</dbReference>
<sequence>MTFFAFILGIVLGLAICYWQISRSNRELKRLLTAQSDAGTLARSFPVTSLVRRELQFLEKRTRQLEETLAIQKSLLDRAPVGYLHVDADNQLLWCNRQAIELLTLDRWQPEQVRLLLELVRSYELDQLIQETRDSQNQRERVWTFYPTNSIADPSGDRSVSLKGYGYPLPNGEVGVFIENQQPLVELSRTRERAFSDLTHELRTPLTSISLTVETLRKRLQDPERRWIEQMAGEVERLISLVRDWLEISDLQADSGRSLQYTALDLQEPIETAWQSVTPLAERKNITRERPVEGEWILEGDRSRLLQVFVNLFDNAIKYSPAGGKIRVAIGEIPDTDGESRLQIDVIDSGEGFHERDLPRVFDRLYRGDPSRARTDDSPAERGTGLGLSIAREIVRAHGGAIVARNDPETGGGWIQVTLPRSRPKSVGDEKSYP</sequence>
<keyword evidence="6" id="KW-0902">Two-component regulatory system</keyword>
<dbReference type="InterPro" id="IPR005467">
    <property type="entry name" value="His_kinase_dom"/>
</dbReference>
<evidence type="ECO:0000256" key="3">
    <source>
        <dbReference type="ARBA" id="ARBA00022553"/>
    </source>
</evidence>
<dbReference type="EC" id="2.7.13.3" evidence="2"/>
<evidence type="ECO:0000256" key="7">
    <source>
        <dbReference type="SAM" id="MobiDB-lite"/>
    </source>
</evidence>
<keyword evidence="3" id="KW-0597">Phosphoprotein</keyword>
<dbReference type="CDD" id="cd00082">
    <property type="entry name" value="HisKA"/>
    <property type="match status" value="1"/>
</dbReference>
<evidence type="ECO:0000256" key="4">
    <source>
        <dbReference type="ARBA" id="ARBA00022679"/>
    </source>
</evidence>
<dbReference type="PRINTS" id="PR00344">
    <property type="entry name" value="BCTRLSENSOR"/>
</dbReference>
<evidence type="ECO:0000313" key="9">
    <source>
        <dbReference type="EMBL" id="MEG3435975.1"/>
    </source>
</evidence>
<dbReference type="AlphaFoldDB" id="A0AAW9QDY6"/>
<feature type="domain" description="Histidine kinase" evidence="8">
    <location>
        <begin position="197"/>
        <end position="423"/>
    </location>
</feature>
<comment type="catalytic activity">
    <reaction evidence="1">
        <text>ATP + protein L-histidine = ADP + protein N-phospho-L-histidine.</text>
        <dbReference type="EC" id="2.7.13.3"/>
    </reaction>
</comment>
<dbReference type="RefSeq" id="WP_332863424.1">
    <property type="nucleotide sequence ID" value="NZ_JBAFSM010000003.1"/>
</dbReference>
<keyword evidence="5 9" id="KW-0418">Kinase</keyword>
<organism evidence="9 10">
    <name type="scientific">Pannus brasiliensis CCIBt3594</name>
    <dbReference type="NCBI Taxonomy" id="1427578"/>
    <lineage>
        <taxon>Bacteria</taxon>
        <taxon>Bacillati</taxon>
        <taxon>Cyanobacteriota</taxon>
        <taxon>Cyanophyceae</taxon>
        <taxon>Oscillatoriophycideae</taxon>
        <taxon>Chroococcales</taxon>
        <taxon>Microcystaceae</taxon>
        <taxon>Pannus</taxon>
    </lineage>
</organism>
<dbReference type="InterPro" id="IPR050351">
    <property type="entry name" value="BphY/WalK/GraS-like"/>
</dbReference>
<dbReference type="InterPro" id="IPR004358">
    <property type="entry name" value="Sig_transdc_His_kin-like_C"/>
</dbReference>
<dbReference type="PANTHER" id="PTHR45453:SF1">
    <property type="entry name" value="PHOSPHATE REGULON SENSOR PROTEIN PHOR"/>
    <property type="match status" value="1"/>
</dbReference>
<evidence type="ECO:0000256" key="5">
    <source>
        <dbReference type="ARBA" id="ARBA00022777"/>
    </source>
</evidence>
<reference evidence="9 10" key="1">
    <citation type="submission" date="2024-01" db="EMBL/GenBank/DDBJ databases">
        <title>Genomic insights into the taxonomy and metabolism of the cyanobacterium Pannus brasiliensis CCIBt3594.</title>
        <authorList>
            <person name="Machado M."/>
            <person name="Botero N.B."/>
            <person name="Andreote A.P.D."/>
            <person name="Feitosa A.M.T."/>
            <person name="Popin R."/>
            <person name="Sivonen K."/>
            <person name="Fiore M.F."/>
        </authorList>
    </citation>
    <scope>NUCLEOTIDE SEQUENCE [LARGE SCALE GENOMIC DNA]</scope>
    <source>
        <strain evidence="9 10">CCIBt3594</strain>
    </source>
</reference>
<dbReference type="SMART" id="SM00387">
    <property type="entry name" value="HATPase_c"/>
    <property type="match status" value="1"/>
</dbReference>
<dbReference type="SUPFAM" id="SSF55874">
    <property type="entry name" value="ATPase domain of HSP90 chaperone/DNA topoisomerase II/histidine kinase"/>
    <property type="match status" value="1"/>
</dbReference>
<feature type="region of interest" description="Disordered" evidence="7">
    <location>
        <begin position="407"/>
        <end position="434"/>
    </location>
</feature>
<name>A0AAW9QDY6_9CHRO</name>
<protein>
    <recommendedName>
        <fullName evidence="2">histidine kinase</fullName>
        <ecNumber evidence="2">2.7.13.3</ecNumber>
    </recommendedName>
</protein>
<evidence type="ECO:0000256" key="6">
    <source>
        <dbReference type="ARBA" id="ARBA00023012"/>
    </source>
</evidence>
<accession>A0AAW9QDY6</accession>
<dbReference type="InterPro" id="IPR003594">
    <property type="entry name" value="HATPase_dom"/>
</dbReference>
<dbReference type="GO" id="GO:0004721">
    <property type="term" value="F:phosphoprotein phosphatase activity"/>
    <property type="evidence" value="ECO:0007669"/>
    <property type="project" value="TreeGrafter"/>
</dbReference>
<evidence type="ECO:0000256" key="2">
    <source>
        <dbReference type="ARBA" id="ARBA00012438"/>
    </source>
</evidence>
<dbReference type="GO" id="GO:0016036">
    <property type="term" value="P:cellular response to phosphate starvation"/>
    <property type="evidence" value="ECO:0007669"/>
    <property type="project" value="TreeGrafter"/>
</dbReference>
<dbReference type="InterPro" id="IPR036097">
    <property type="entry name" value="HisK_dim/P_sf"/>
</dbReference>
<proteinExistence type="predicted"/>
<keyword evidence="4" id="KW-0808">Transferase</keyword>
<dbReference type="GO" id="GO:0000155">
    <property type="term" value="F:phosphorelay sensor kinase activity"/>
    <property type="evidence" value="ECO:0007669"/>
    <property type="project" value="InterPro"/>
</dbReference>
<dbReference type="SUPFAM" id="SSF47384">
    <property type="entry name" value="Homodimeric domain of signal transducing histidine kinase"/>
    <property type="match status" value="1"/>
</dbReference>
<dbReference type="Gene3D" id="1.10.287.130">
    <property type="match status" value="1"/>
</dbReference>
<dbReference type="InterPro" id="IPR035965">
    <property type="entry name" value="PAS-like_dom_sf"/>
</dbReference>
<dbReference type="PROSITE" id="PS50109">
    <property type="entry name" value="HIS_KIN"/>
    <property type="match status" value="1"/>
</dbReference>
<dbReference type="EMBL" id="JBAFSM010000003">
    <property type="protein sequence ID" value="MEG3435975.1"/>
    <property type="molecule type" value="Genomic_DNA"/>
</dbReference>
<evidence type="ECO:0000259" key="8">
    <source>
        <dbReference type="PROSITE" id="PS50109"/>
    </source>
</evidence>
<dbReference type="Pfam" id="PF00512">
    <property type="entry name" value="HisKA"/>
    <property type="match status" value="1"/>
</dbReference>
<evidence type="ECO:0000256" key="1">
    <source>
        <dbReference type="ARBA" id="ARBA00000085"/>
    </source>
</evidence>
<dbReference type="InterPro" id="IPR036890">
    <property type="entry name" value="HATPase_C_sf"/>
</dbReference>
<dbReference type="Gene3D" id="3.30.565.10">
    <property type="entry name" value="Histidine kinase-like ATPase, C-terminal domain"/>
    <property type="match status" value="1"/>
</dbReference>
<dbReference type="Proteomes" id="UP001328733">
    <property type="component" value="Unassembled WGS sequence"/>
</dbReference>
<keyword evidence="10" id="KW-1185">Reference proteome</keyword>
<dbReference type="PANTHER" id="PTHR45453">
    <property type="entry name" value="PHOSPHATE REGULON SENSOR PROTEIN PHOR"/>
    <property type="match status" value="1"/>
</dbReference>